<dbReference type="GO" id="GO:0003677">
    <property type="term" value="F:DNA binding"/>
    <property type="evidence" value="ECO:0007669"/>
    <property type="project" value="UniProtKB-UniRule"/>
</dbReference>
<feature type="domain" description="Core-binding (CB)" evidence="5">
    <location>
        <begin position="111"/>
        <end position="189"/>
    </location>
</feature>
<reference evidence="6 7" key="1">
    <citation type="journal article" date="2008" name="J. Bacteriol.">
        <title>The genome of Heliobacterium modesticaldum, a phototrophic representative of the Firmicutes containing the simplest photosynthetic apparatus.</title>
        <authorList>
            <person name="Sattley W.M."/>
            <person name="Madigan M.T."/>
            <person name="Swingley W.D."/>
            <person name="Cheung P.C."/>
            <person name="Clocksin K.M."/>
            <person name="Conrad A.L."/>
            <person name="Dejesa L.C."/>
            <person name="Honchak B.M."/>
            <person name="Jung D.O."/>
            <person name="Karbach L.E."/>
            <person name="Kurdoglu A."/>
            <person name="Lahiri S."/>
            <person name="Mastrian S.D."/>
            <person name="Page L.E."/>
            <person name="Taylor H.L."/>
            <person name="Wang Z.T."/>
            <person name="Raymond J."/>
            <person name="Chen M."/>
            <person name="Blankenship R.E."/>
            <person name="Touchman J.W."/>
        </authorList>
    </citation>
    <scope>NUCLEOTIDE SEQUENCE [LARGE SCALE GENOMIC DNA]</scope>
    <source>
        <strain evidence="7">ATCC 51547 / Ice1</strain>
    </source>
</reference>
<dbReference type="InterPro" id="IPR044068">
    <property type="entry name" value="CB"/>
</dbReference>
<protein>
    <submittedName>
        <fullName evidence="6">Phage integrase</fullName>
    </submittedName>
</protein>
<keyword evidence="1 3" id="KW-0238">DNA-binding</keyword>
<dbReference type="eggNOG" id="COG4974">
    <property type="taxonomic scope" value="Bacteria"/>
</dbReference>
<organism evidence="6 7">
    <name type="scientific">Heliobacterium modesticaldum (strain ATCC 51547 / Ice1)</name>
    <dbReference type="NCBI Taxonomy" id="498761"/>
    <lineage>
        <taxon>Bacteria</taxon>
        <taxon>Bacillati</taxon>
        <taxon>Bacillota</taxon>
        <taxon>Clostridia</taxon>
        <taxon>Eubacteriales</taxon>
        <taxon>Heliobacteriaceae</taxon>
        <taxon>Heliomicrobium</taxon>
    </lineage>
</organism>
<sequence>MHAKTMLVKESYLNEELESFLNHLLGLGYSENTVQNYRWIVNQFERFLLENHYRNYSNEIADQFLSTVSESRRYTENTVRTLKGMLYRFDAFMSGRDLALRSPRVVRKCPIQFEGVFAEYLEDLRLRSYRERTVEDHRLNILKVLKEFDASGVKNIAHIVPANIYNIFNGIHRKNSFYSTLRQFLRFLFKNRVLHDDYSVLVPSVRYSSPVPSIYTKSEITQLLKAIDTSTKTGKRNYAIVMLALRLGLRTGDIVNLKISDVNFTNKEICFIQEKTQLPQRLVLLPEIEKSLLSYLSTARPDCDSPNIFLSLLAPYRPLTPSLIWAHIHTHIESAGIIIGERKSGAHSLRMTLASELVAEKVPYDVVRKILGHDDPVSIKHYVKFDIESLRSCAIEIPPATGKHAAYMETRLGGKSNDIYI</sequence>
<proteinExistence type="predicted"/>
<dbReference type="InterPro" id="IPR010998">
    <property type="entry name" value="Integrase_recombinase_N"/>
</dbReference>
<dbReference type="PANTHER" id="PTHR30349:SF90">
    <property type="entry name" value="TYROSINE RECOMBINASE XERD"/>
    <property type="match status" value="1"/>
</dbReference>
<evidence type="ECO:0000313" key="7">
    <source>
        <dbReference type="Proteomes" id="UP000008550"/>
    </source>
</evidence>
<dbReference type="GO" id="GO:0015074">
    <property type="term" value="P:DNA integration"/>
    <property type="evidence" value="ECO:0007669"/>
    <property type="project" value="UniProtKB-KW"/>
</dbReference>
<dbReference type="InterPro" id="IPR002104">
    <property type="entry name" value="Integrase_catalytic"/>
</dbReference>
<evidence type="ECO:0000256" key="2">
    <source>
        <dbReference type="ARBA" id="ARBA00023172"/>
    </source>
</evidence>
<dbReference type="PROSITE" id="PS51900">
    <property type="entry name" value="CB"/>
    <property type="match status" value="1"/>
</dbReference>
<dbReference type="RefSeq" id="WP_012281358.1">
    <property type="nucleotide sequence ID" value="NC_010337.2"/>
</dbReference>
<evidence type="ECO:0000256" key="3">
    <source>
        <dbReference type="PROSITE-ProRule" id="PRU01248"/>
    </source>
</evidence>
<evidence type="ECO:0000313" key="6">
    <source>
        <dbReference type="EMBL" id="ABZ83200.1"/>
    </source>
</evidence>
<dbReference type="Pfam" id="PF00589">
    <property type="entry name" value="Phage_integrase"/>
    <property type="match status" value="1"/>
</dbReference>
<dbReference type="PROSITE" id="PS51898">
    <property type="entry name" value="TYR_RECOMBINASE"/>
    <property type="match status" value="1"/>
</dbReference>
<dbReference type="STRING" id="498761.HM1_0595"/>
<keyword evidence="7" id="KW-1185">Reference proteome</keyword>
<dbReference type="Proteomes" id="UP000008550">
    <property type="component" value="Chromosome"/>
</dbReference>
<evidence type="ECO:0000259" key="5">
    <source>
        <dbReference type="PROSITE" id="PS51900"/>
    </source>
</evidence>
<gene>
    <name evidence="6" type="ORF">HM1_0595</name>
</gene>
<evidence type="ECO:0000256" key="1">
    <source>
        <dbReference type="ARBA" id="ARBA00023125"/>
    </source>
</evidence>
<dbReference type="EMBL" id="CP000930">
    <property type="protein sequence ID" value="ABZ83200.1"/>
    <property type="molecule type" value="Genomic_DNA"/>
</dbReference>
<dbReference type="InterPro" id="IPR013762">
    <property type="entry name" value="Integrase-like_cat_sf"/>
</dbReference>
<evidence type="ECO:0000259" key="4">
    <source>
        <dbReference type="PROSITE" id="PS51898"/>
    </source>
</evidence>
<dbReference type="KEGG" id="hmo:HM1_0595"/>
<dbReference type="Gene3D" id="1.10.443.10">
    <property type="entry name" value="Intergrase catalytic core"/>
    <property type="match status" value="1"/>
</dbReference>
<dbReference type="HOGENOM" id="CLU_027562_23_4_9"/>
<dbReference type="OrthoDB" id="9785687at2"/>
<dbReference type="SUPFAM" id="SSF56349">
    <property type="entry name" value="DNA breaking-rejoining enzymes"/>
    <property type="match status" value="1"/>
</dbReference>
<dbReference type="PANTHER" id="PTHR30349">
    <property type="entry name" value="PHAGE INTEGRASE-RELATED"/>
    <property type="match status" value="1"/>
</dbReference>
<feature type="domain" description="Tyr recombinase" evidence="4">
    <location>
        <begin position="210"/>
        <end position="395"/>
    </location>
</feature>
<name>B0TG43_HELMI</name>
<dbReference type="Gene3D" id="1.10.150.130">
    <property type="match status" value="1"/>
</dbReference>
<dbReference type="GO" id="GO:0006310">
    <property type="term" value="P:DNA recombination"/>
    <property type="evidence" value="ECO:0007669"/>
    <property type="project" value="UniProtKB-KW"/>
</dbReference>
<dbReference type="InterPro" id="IPR050090">
    <property type="entry name" value="Tyrosine_recombinase_XerCD"/>
</dbReference>
<dbReference type="AlphaFoldDB" id="B0TG43"/>
<accession>B0TG43</accession>
<dbReference type="InterPro" id="IPR011010">
    <property type="entry name" value="DNA_brk_join_enz"/>
</dbReference>
<keyword evidence="2" id="KW-0233">DNA recombination</keyword>